<gene>
    <name evidence="1" type="ORF">LVIROSA_LOCUS14008</name>
</gene>
<protein>
    <submittedName>
        <fullName evidence="1">Uncharacterized protein</fullName>
    </submittedName>
</protein>
<dbReference type="EMBL" id="CAKMRJ010002223">
    <property type="protein sequence ID" value="CAH1426955.1"/>
    <property type="molecule type" value="Genomic_DNA"/>
</dbReference>
<evidence type="ECO:0000313" key="2">
    <source>
        <dbReference type="Proteomes" id="UP001157418"/>
    </source>
</evidence>
<accession>A0AAU9MJ68</accession>
<keyword evidence="2" id="KW-1185">Reference proteome</keyword>
<dbReference type="Proteomes" id="UP001157418">
    <property type="component" value="Unassembled WGS sequence"/>
</dbReference>
<sequence length="126" mass="13800">MSRLAASAILVADKRDRKVPICFVKRIVEAKKSGLLAKWEVGLVKHEINFKPHTRIKAQELADFITKITGNGEVSATEGPDVKNKDTVQVNEEEWTLHMDGSSCVEGAGVGLILSIPIGKEITYTL</sequence>
<dbReference type="PANTHER" id="PTHR48475">
    <property type="entry name" value="RIBONUCLEASE H"/>
    <property type="match status" value="1"/>
</dbReference>
<organism evidence="1 2">
    <name type="scientific">Lactuca virosa</name>
    <dbReference type="NCBI Taxonomy" id="75947"/>
    <lineage>
        <taxon>Eukaryota</taxon>
        <taxon>Viridiplantae</taxon>
        <taxon>Streptophyta</taxon>
        <taxon>Embryophyta</taxon>
        <taxon>Tracheophyta</taxon>
        <taxon>Spermatophyta</taxon>
        <taxon>Magnoliopsida</taxon>
        <taxon>eudicotyledons</taxon>
        <taxon>Gunneridae</taxon>
        <taxon>Pentapetalae</taxon>
        <taxon>asterids</taxon>
        <taxon>campanulids</taxon>
        <taxon>Asterales</taxon>
        <taxon>Asteraceae</taxon>
        <taxon>Cichorioideae</taxon>
        <taxon>Cichorieae</taxon>
        <taxon>Lactucinae</taxon>
        <taxon>Lactuca</taxon>
    </lineage>
</organism>
<proteinExistence type="predicted"/>
<dbReference type="PANTHER" id="PTHR48475:SF2">
    <property type="entry name" value="RIBONUCLEASE H"/>
    <property type="match status" value="1"/>
</dbReference>
<comment type="caution">
    <text evidence="1">The sequence shown here is derived from an EMBL/GenBank/DDBJ whole genome shotgun (WGS) entry which is preliminary data.</text>
</comment>
<name>A0AAU9MJ68_9ASTR</name>
<evidence type="ECO:0000313" key="1">
    <source>
        <dbReference type="EMBL" id="CAH1426955.1"/>
    </source>
</evidence>
<dbReference type="AlphaFoldDB" id="A0AAU9MJ68"/>
<reference evidence="1 2" key="1">
    <citation type="submission" date="2022-01" db="EMBL/GenBank/DDBJ databases">
        <authorList>
            <person name="Xiong W."/>
            <person name="Schranz E."/>
        </authorList>
    </citation>
    <scope>NUCLEOTIDE SEQUENCE [LARGE SCALE GENOMIC DNA]</scope>
</reference>